<proteinExistence type="predicted"/>
<sequence length="90" mass="9829">MREIVHIQAGQCGNQIGAKFWEVISDEHGIDPSGNYVGDSDLQLERISVYYNEASCESPSLTGWGWGGGLDCWVPASLPSFPWLAGVTRD</sequence>
<feature type="domain" description="Tubulin/FtsZ GTPase" evidence="3">
    <location>
        <begin position="3"/>
        <end position="55"/>
    </location>
</feature>
<evidence type="ECO:0000256" key="1">
    <source>
        <dbReference type="ARBA" id="ARBA00004496"/>
    </source>
</evidence>
<name>A0A8C2R9A2_CAPHI</name>
<reference evidence="4" key="1">
    <citation type="submission" date="2019-03" db="EMBL/GenBank/DDBJ databases">
        <title>Genome sequencing and reference-guided assembly of Black Bengal Goat (Capra hircus).</title>
        <authorList>
            <person name="Siddiki A.Z."/>
            <person name="Baten A."/>
            <person name="Billah M."/>
            <person name="Alam M.A.U."/>
            <person name="Shawrob K.S.M."/>
            <person name="Saha S."/>
            <person name="Chowdhury M."/>
            <person name="Rahman A.H."/>
            <person name="Stear M."/>
            <person name="Miah G."/>
            <person name="Das G.B."/>
            <person name="Hossain M.M."/>
            <person name="Kumkum M."/>
            <person name="Islam M.S."/>
            <person name="Mollah A.M."/>
            <person name="Ahsan A."/>
            <person name="Tusar F."/>
            <person name="Khan M.K.I."/>
        </authorList>
    </citation>
    <scope>NUCLEOTIDE SEQUENCE [LARGE SCALE GENOMIC DNA]</scope>
</reference>
<accession>A0A8C2R9A2</accession>
<dbReference type="FunFam" id="3.40.50.1440:FF:000034">
    <property type="entry name" value="Tubulin beta chain"/>
    <property type="match status" value="1"/>
</dbReference>
<protein>
    <recommendedName>
        <fullName evidence="3">Tubulin/FtsZ GTPase domain-containing protein</fullName>
    </recommendedName>
</protein>
<reference evidence="4" key="2">
    <citation type="submission" date="2025-08" db="UniProtKB">
        <authorList>
            <consortium name="Ensembl"/>
        </authorList>
    </citation>
    <scope>IDENTIFICATION</scope>
</reference>
<evidence type="ECO:0000256" key="2">
    <source>
        <dbReference type="ARBA" id="ARBA00022490"/>
    </source>
</evidence>
<evidence type="ECO:0000313" key="4">
    <source>
        <dbReference type="Ensembl" id="ENSCHIP00010025530.1"/>
    </source>
</evidence>
<organism evidence="4">
    <name type="scientific">Capra hircus</name>
    <name type="common">Goat</name>
    <dbReference type="NCBI Taxonomy" id="9925"/>
    <lineage>
        <taxon>Eukaryota</taxon>
        <taxon>Metazoa</taxon>
        <taxon>Chordata</taxon>
        <taxon>Craniata</taxon>
        <taxon>Vertebrata</taxon>
        <taxon>Euteleostomi</taxon>
        <taxon>Mammalia</taxon>
        <taxon>Eutheria</taxon>
        <taxon>Laurasiatheria</taxon>
        <taxon>Artiodactyla</taxon>
        <taxon>Ruminantia</taxon>
        <taxon>Pecora</taxon>
        <taxon>Bovidae</taxon>
        <taxon>Caprinae</taxon>
        <taxon>Capra</taxon>
    </lineage>
</organism>
<dbReference type="Pfam" id="PF00091">
    <property type="entry name" value="Tubulin"/>
    <property type="match status" value="1"/>
</dbReference>
<dbReference type="InterPro" id="IPR003008">
    <property type="entry name" value="Tubulin_FtsZ_GTPase"/>
</dbReference>
<dbReference type="PROSITE" id="PS00228">
    <property type="entry name" value="TUBULIN_B_AUTOREG"/>
    <property type="match status" value="1"/>
</dbReference>
<dbReference type="SUPFAM" id="SSF52490">
    <property type="entry name" value="Tubulin nucleotide-binding domain-like"/>
    <property type="match status" value="1"/>
</dbReference>
<dbReference type="PANTHER" id="PTHR36527">
    <property type="entry name" value="OS01G0282866 PROTEIN"/>
    <property type="match status" value="1"/>
</dbReference>
<dbReference type="GO" id="GO:0005737">
    <property type="term" value="C:cytoplasm"/>
    <property type="evidence" value="ECO:0007669"/>
    <property type="project" value="UniProtKB-SubCell"/>
</dbReference>
<dbReference type="Ensembl" id="ENSCHIT00010036011.1">
    <property type="protein sequence ID" value="ENSCHIP00010025530.1"/>
    <property type="gene ID" value="ENSCHIG00010019007.1"/>
</dbReference>
<dbReference type="InterPro" id="IPR036525">
    <property type="entry name" value="Tubulin/FtsZ_GTPase_sf"/>
</dbReference>
<evidence type="ECO:0000259" key="3">
    <source>
        <dbReference type="Pfam" id="PF00091"/>
    </source>
</evidence>
<dbReference type="Gene3D" id="3.40.50.1440">
    <property type="entry name" value="Tubulin/FtsZ, GTPase domain"/>
    <property type="match status" value="1"/>
</dbReference>
<dbReference type="GO" id="GO:0005525">
    <property type="term" value="F:GTP binding"/>
    <property type="evidence" value="ECO:0007669"/>
    <property type="project" value="InterPro"/>
</dbReference>
<dbReference type="AlphaFoldDB" id="A0A8C2R9A2"/>
<comment type="subcellular location">
    <subcellularLocation>
        <location evidence="1">Cytoplasm</location>
    </subcellularLocation>
</comment>
<keyword evidence="2" id="KW-0963">Cytoplasm</keyword>
<dbReference type="InterPro" id="IPR013838">
    <property type="entry name" value="Beta-tubulin_BS"/>
</dbReference>
<dbReference type="PANTHER" id="PTHR36527:SF8">
    <property type="entry name" value="TUBULIN BETA-4B CHAIN"/>
    <property type="match status" value="1"/>
</dbReference>